<feature type="compositionally biased region" description="Polar residues" evidence="1">
    <location>
        <begin position="1"/>
        <end position="10"/>
    </location>
</feature>
<organism evidence="2 3">
    <name type="scientific">Rhodopseudomonas palustris (strain ATCC BAA-98 / CGA009)</name>
    <dbReference type="NCBI Taxonomy" id="258594"/>
    <lineage>
        <taxon>Bacteria</taxon>
        <taxon>Pseudomonadati</taxon>
        <taxon>Pseudomonadota</taxon>
        <taxon>Alphaproteobacteria</taxon>
        <taxon>Hyphomicrobiales</taxon>
        <taxon>Nitrobacteraceae</taxon>
        <taxon>Rhodopseudomonas</taxon>
    </lineage>
</organism>
<dbReference type="KEGG" id="rpa:TX73_023570"/>
<accession>A0AAE9Y2G9</accession>
<dbReference type="RefSeq" id="WP_042441327.1">
    <property type="nucleotide sequence ID" value="NZ_CP116810.1"/>
</dbReference>
<name>A0AAE9Y2G9_RHOPA</name>
<proteinExistence type="predicted"/>
<dbReference type="EMBL" id="CP116810">
    <property type="protein sequence ID" value="WCL94741.1"/>
    <property type="molecule type" value="Genomic_DNA"/>
</dbReference>
<feature type="region of interest" description="Disordered" evidence="1">
    <location>
        <begin position="1"/>
        <end position="69"/>
    </location>
</feature>
<evidence type="ECO:0000313" key="3">
    <source>
        <dbReference type="Proteomes" id="UP000001426"/>
    </source>
</evidence>
<gene>
    <name evidence="2" type="ORF">TX73_023570</name>
</gene>
<evidence type="ECO:0000313" key="2">
    <source>
        <dbReference type="EMBL" id="WCL94741.1"/>
    </source>
</evidence>
<protein>
    <submittedName>
        <fullName evidence="2">Uncharacterized protein</fullName>
    </submittedName>
</protein>
<evidence type="ECO:0000256" key="1">
    <source>
        <dbReference type="SAM" id="MobiDB-lite"/>
    </source>
</evidence>
<reference evidence="2 3" key="1">
    <citation type="journal article" date="2004" name="Nat. Biotechnol.">
        <title>Complete genome sequence of the metabolically versatile photosynthetic bacterium Rhodopseudomonas palustris.</title>
        <authorList>
            <person name="Larimer F.W."/>
            <person name="Chain P."/>
            <person name="Hauser L."/>
            <person name="Lamerdin J."/>
            <person name="Malfatti S."/>
            <person name="Do L."/>
            <person name="Land M.L."/>
            <person name="Pelletier D.A."/>
            <person name="Beatty J.T."/>
            <person name="Lang A.S."/>
            <person name="Tabita F.R."/>
            <person name="Gibson J.L."/>
            <person name="Hanson T.E."/>
            <person name="Bobst C."/>
            <person name="Torres J.L."/>
            <person name="Peres C."/>
            <person name="Harrison F.H."/>
            <person name="Gibson J."/>
            <person name="Harwood C.S."/>
        </authorList>
    </citation>
    <scope>NUCLEOTIDE SEQUENCE [LARGE SCALE GENOMIC DNA]</scope>
    <source>
        <strain evidence="3">ATCC BAA-98 / CGA009</strain>
    </source>
</reference>
<sequence>MADMQNSPPRGSSREQRLAEALRANLKRRKAQARGRAEPEPTRPVAIVQDTPDTGGHDAASQRGDAGGD</sequence>
<keyword evidence="3" id="KW-1185">Reference proteome</keyword>
<dbReference type="AlphaFoldDB" id="A0AAE9Y2G9"/>
<dbReference type="Proteomes" id="UP000001426">
    <property type="component" value="Chromosome"/>
</dbReference>
<dbReference type="GeneID" id="66895687"/>